<evidence type="ECO:0000256" key="3">
    <source>
        <dbReference type="ARBA" id="ARBA00023065"/>
    </source>
</evidence>
<dbReference type="PANTHER" id="PTHR38682">
    <property type="entry name" value="V-TYPE ATP SYNTHASE SUBUNIT C"/>
    <property type="match status" value="1"/>
</dbReference>
<comment type="similarity">
    <text evidence="1">Belongs to the V-ATPase V0D/AC39 subunit family.</text>
</comment>
<accession>A0A9D8KDE2</accession>
<dbReference type="InterPro" id="IPR050873">
    <property type="entry name" value="V-ATPase_V0D/AC39_subunit"/>
</dbReference>
<dbReference type="GO" id="GO:0046961">
    <property type="term" value="F:proton-transporting ATPase activity, rotational mechanism"/>
    <property type="evidence" value="ECO:0007669"/>
    <property type="project" value="InterPro"/>
</dbReference>
<proteinExistence type="inferred from homology"/>
<dbReference type="EMBL" id="JAFGIX010000010">
    <property type="protein sequence ID" value="MBN1572024.1"/>
    <property type="molecule type" value="Genomic_DNA"/>
</dbReference>
<evidence type="ECO:0000313" key="4">
    <source>
        <dbReference type="EMBL" id="MBN1572024.1"/>
    </source>
</evidence>
<reference evidence="4" key="2">
    <citation type="submission" date="2021-01" db="EMBL/GenBank/DDBJ databases">
        <authorList>
            <person name="Hahn C.R."/>
            <person name="Youssef N.H."/>
            <person name="Elshahed M."/>
        </authorList>
    </citation>
    <scope>NUCLEOTIDE SEQUENCE</scope>
    <source>
        <strain evidence="4">Zod_Metabat.24</strain>
    </source>
</reference>
<reference evidence="4" key="1">
    <citation type="journal article" date="2021" name="Environ. Microbiol.">
        <title>Genomic characterization of three novel Desulfobacterota classes expand the metabolic and phylogenetic diversity of the phylum.</title>
        <authorList>
            <person name="Murphy C.L."/>
            <person name="Biggerstaff J."/>
            <person name="Eichhorn A."/>
            <person name="Ewing E."/>
            <person name="Shahan R."/>
            <person name="Soriano D."/>
            <person name="Stewart S."/>
            <person name="VanMol K."/>
            <person name="Walker R."/>
            <person name="Walters P."/>
            <person name="Elshahed M.S."/>
            <person name="Youssef N.H."/>
        </authorList>
    </citation>
    <scope>NUCLEOTIDE SEQUENCE</scope>
    <source>
        <strain evidence="4">Zod_Metabat.24</strain>
    </source>
</reference>
<keyword evidence="3" id="KW-0406">Ion transport</keyword>
<comment type="caution">
    <text evidence="4">The sequence shown here is derived from an EMBL/GenBank/DDBJ whole genome shotgun (WGS) entry which is preliminary data.</text>
</comment>
<dbReference type="Proteomes" id="UP000809273">
    <property type="component" value="Unassembled WGS sequence"/>
</dbReference>
<dbReference type="AlphaFoldDB" id="A0A9D8KDE2"/>
<dbReference type="InterPro" id="IPR044911">
    <property type="entry name" value="V-type_ATPase_csu/dsu_dom_3"/>
</dbReference>
<dbReference type="InterPro" id="IPR036079">
    <property type="entry name" value="ATPase_csu/dsu_sf"/>
</dbReference>
<dbReference type="SUPFAM" id="SSF103486">
    <property type="entry name" value="V-type ATP synthase subunit C"/>
    <property type="match status" value="1"/>
</dbReference>
<protein>
    <submittedName>
        <fullName evidence="4">V-type ATPase subunit</fullName>
    </submittedName>
</protein>
<dbReference type="InterPro" id="IPR002843">
    <property type="entry name" value="ATPase_V0-cplx_csu/dsu"/>
</dbReference>
<organism evidence="4 5">
    <name type="scientific">Candidatus Zymogenus saltonus</name>
    <dbReference type="NCBI Taxonomy" id="2844893"/>
    <lineage>
        <taxon>Bacteria</taxon>
        <taxon>Deltaproteobacteria</taxon>
        <taxon>Candidatus Zymogenia</taxon>
        <taxon>Candidatus Zymogeniales</taxon>
        <taxon>Candidatus Zymogenaceae</taxon>
        <taxon>Candidatus Zymogenus</taxon>
    </lineage>
</organism>
<gene>
    <name evidence="4" type="ORF">JW984_02385</name>
</gene>
<name>A0A9D8KDE2_9DELT</name>
<dbReference type="Pfam" id="PF01992">
    <property type="entry name" value="vATP-synt_AC39"/>
    <property type="match status" value="1"/>
</dbReference>
<dbReference type="Gene3D" id="1.20.1690.10">
    <property type="entry name" value="V-type ATP synthase subunit C domain"/>
    <property type="match status" value="2"/>
</dbReference>
<evidence type="ECO:0000256" key="1">
    <source>
        <dbReference type="ARBA" id="ARBA00006709"/>
    </source>
</evidence>
<evidence type="ECO:0000313" key="5">
    <source>
        <dbReference type="Proteomes" id="UP000809273"/>
    </source>
</evidence>
<dbReference type="InterPro" id="IPR035067">
    <property type="entry name" value="V-type_ATPase_csu/dsu"/>
</dbReference>
<keyword evidence="2" id="KW-0813">Transport</keyword>
<sequence>MLLEVEKYSFINAKIRGMKSRLFDGARYKQLMETTQLDAFVKALIDTDYGDTLLGLGSGEAEITEVTRAFDRSLIATYKTILKFFTSKKENTFIAHLISRLEVENLKIILRGKFKGISPVLISDALIPTNGLSNIDYDRLINSKDVDEFVSDLGSTRYGISLRQVLPLFVKDRRTVLLERPMDETYYFSMFENLKNLTGNDEKIMKGYIGTIIDCFNIMGTLRYRLYYDVPSDAVKSMIIPIRYRLAKTELESLTRATEEDYRDIINSSYYGRHVGSYGDLPELEMGLNRIMAASARKVLSGSPFNIGTIIGYLALKELEVGNLKCIAEGKRHNLAEDEISASLVM</sequence>
<dbReference type="Gene3D" id="1.10.132.50">
    <property type="entry name" value="ATP synthase (C/AC39) subunit, domain 3"/>
    <property type="match status" value="1"/>
</dbReference>
<evidence type="ECO:0000256" key="2">
    <source>
        <dbReference type="ARBA" id="ARBA00022448"/>
    </source>
</evidence>
<dbReference type="PANTHER" id="PTHR38682:SF1">
    <property type="entry name" value="V-TYPE ATP SYNTHASE SUBUNIT C"/>
    <property type="match status" value="1"/>
</dbReference>